<dbReference type="Pfam" id="PF06985">
    <property type="entry name" value="HET"/>
    <property type="match status" value="1"/>
</dbReference>
<proteinExistence type="predicted"/>
<evidence type="ECO:0000259" key="1">
    <source>
        <dbReference type="Pfam" id="PF06985"/>
    </source>
</evidence>
<dbReference type="EMBL" id="JAPDRK010000013">
    <property type="protein sequence ID" value="KAJ9606759.1"/>
    <property type="molecule type" value="Genomic_DNA"/>
</dbReference>
<dbReference type="PANTHER" id="PTHR10622:SF10">
    <property type="entry name" value="HET DOMAIN-CONTAINING PROTEIN"/>
    <property type="match status" value="1"/>
</dbReference>
<keyword evidence="4" id="KW-1185">Reference proteome</keyword>
<reference evidence="3" key="1">
    <citation type="submission" date="2022-10" db="EMBL/GenBank/DDBJ databases">
        <title>Culturing micro-colonial fungi from biological soil crusts in the Mojave desert and describing Neophaeococcomyces mojavensis, and introducing the new genera and species Taxawa tesnikishii.</title>
        <authorList>
            <person name="Kurbessoian T."/>
            <person name="Stajich J.E."/>
        </authorList>
    </citation>
    <scope>NUCLEOTIDE SEQUENCE</scope>
    <source>
        <strain evidence="3">TK_41</strain>
    </source>
</reference>
<organism evidence="3 4">
    <name type="scientific">Cladophialophora chaetospira</name>
    <dbReference type="NCBI Taxonomy" id="386627"/>
    <lineage>
        <taxon>Eukaryota</taxon>
        <taxon>Fungi</taxon>
        <taxon>Dikarya</taxon>
        <taxon>Ascomycota</taxon>
        <taxon>Pezizomycotina</taxon>
        <taxon>Eurotiomycetes</taxon>
        <taxon>Chaetothyriomycetidae</taxon>
        <taxon>Chaetothyriales</taxon>
        <taxon>Herpotrichiellaceae</taxon>
        <taxon>Cladophialophora</taxon>
    </lineage>
</organism>
<feature type="domain" description="Heterokaryon incompatibility" evidence="1">
    <location>
        <begin position="21"/>
        <end position="116"/>
    </location>
</feature>
<dbReference type="Proteomes" id="UP001172673">
    <property type="component" value="Unassembled WGS sequence"/>
</dbReference>
<dbReference type="InterPro" id="IPR010730">
    <property type="entry name" value="HET"/>
</dbReference>
<name>A0AA39CFW7_9EURO</name>
<dbReference type="InterPro" id="IPR058525">
    <property type="entry name" value="DUF8212"/>
</dbReference>
<dbReference type="AlphaFoldDB" id="A0AA39CFW7"/>
<evidence type="ECO:0000313" key="3">
    <source>
        <dbReference type="EMBL" id="KAJ9606759.1"/>
    </source>
</evidence>
<protein>
    <recommendedName>
        <fullName evidence="5">Heterokaryon incompatibility domain-containing protein</fullName>
    </recommendedName>
</protein>
<gene>
    <name evidence="3" type="ORF">H2200_008768</name>
</gene>
<evidence type="ECO:0008006" key="5">
    <source>
        <dbReference type="Google" id="ProtNLM"/>
    </source>
</evidence>
<evidence type="ECO:0000313" key="4">
    <source>
        <dbReference type="Proteomes" id="UP001172673"/>
    </source>
</evidence>
<sequence>MWLLDTTTLELREFLATPPPYAILSHTWADEEVTFQELKDISFQNFGSLEAKRKAGYEKVKRFCAQAKSDGLAYAWADTCCIDKRSSAELSEAINSMYRWYSEAHLCYAYLSDVSTLSSNGAVLGFDSSRWFKRGWCLQELISPMHVIFFDKNWLEVGTKASLLDDLHEMTSIPRQALMQPLSIYDYSVAERMSWASQRETSRVEDMAYSLLGIFRVNMPLLYGEGKKAFHRLQLQILSQSSDHSIFAWTALHCSTQPVSVLADSPARFTIDSAHPIVRTGLTLDEINITNLGVSIKLPIIQQAGLSMAVLECARQGQAIAIRVTEEVMGPRRRARVPTQNLVYLSETMAQRAQGQSVYLLIEVPDILCASENMQIDLLLDVDGDHHGLDTIYSCRSWNWSDDDVLYASYDRRIWTSTRPENSRTLSPLIVTDLPPVPQGGWLAVAFKGLYGTCFSLVFGPKDGRVWCNGIVGLELLRLVESGAVKAILEILYDDPISAEAWRYFRDRSSYKLDDRRTMRVAIKLMTALPSPRYRVEVVQEQISGTPENHEI</sequence>
<feature type="domain" description="DUF8212" evidence="2">
    <location>
        <begin position="228"/>
        <end position="265"/>
    </location>
</feature>
<dbReference type="PANTHER" id="PTHR10622">
    <property type="entry name" value="HET DOMAIN-CONTAINING PROTEIN"/>
    <property type="match status" value="1"/>
</dbReference>
<accession>A0AA39CFW7</accession>
<dbReference type="Pfam" id="PF26640">
    <property type="entry name" value="DUF8212"/>
    <property type="match status" value="1"/>
</dbReference>
<comment type="caution">
    <text evidence="3">The sequence shown here is derived from an EMBL/GenBank/DDBJ whole genome shotgun (WGS) entry which is preliminary data.</text>
</comment>
<evidence type="ECO:0000259" key="2">
    <source>
        <dbReference type="Pfam" id="PF26640"/>
    </source>
</evidence>